<evidence type="ECO:0000313" key="3">
    <source>
        <dbReference type="Proteomes" id="UP001342418"/>
    </source>
</evidence>
<sequence>MKVKLLISRAGAGFVQKVGDVVDVSDAEAKRLFESSPPKAVPVRDDGVEPEKAVKSRRRGK</sequence>
<keyword evidence="3" id="KW-1185">Reference proteome</keyword>
<reference evidence="2 3" key="1">
    <citation type="submission" date="2018-07" db="EMBL/GenBank/DDBJ databases">
        <title>Genome sequence of Nitratireductor thuwali#1536.</title>
        <authorList>
            <person name="Michoud G."/>
            <person name="Merlino G."/>
            <person name="Sefrji F.O."/>
            <person name="Daffonchio D."/>
        </authorList>
    </citation>
    <scope>NUCLEOTIDE SEQUENCE [LARGE SCALE GENOMIC DNA]</scope>
    <source>
        <strain evidence="3">Nit1536</strain>
    </source>
</reference>
<feature type="compositionally biased region" description="Basic and acidic residues" evidence="1">
    <location>
        <begin position="42"/>
        <end position="54"/>
    </location>
</feature>
<feature type="region of interest" description="Disordered" evidence="1">
    <location>
        <begin position="35"/>
        <end position="61"/>
    </location>
</feature>
<dbReference type="EMBL" id="CP030941">
    <property type="protein sequence ID" value="UUP19511.1"/>
    <property type="molecule type" value="Genomic_DNA"/>
</dbReference>
<dbReference type="Proteomes" id="UP001342418">
    <property type="component" value="Chromosome"/>
</dbReference>
<accession>A0ABY5MUK4</accession>
<organism evidence="2 3">
    <name type="scientific">Nitratireductor thuwali</name>
    <dbReference type="NCBI Taxonomy" id="2267699"/>
    <lineage>
        <taxon>Bacteria</taxon>
        <taxon>Pseudomonadati</taxon>
        <taxon>Pseudomonadota</taxon>
        <taxon>Alphaproteobacteria</taxon>
        <taxon>Hyphomicrobiales</taxon>
        <taxon>Phyllobacteriaceae</taxon>
        <taxon>Nitratireductor</taxon>
    </lineage>
</organism>
<protein>
    <submittedName>
        <fullName evidence="2">Uncharacterized protein</fullName>
    </submittedName>
</protein>
<evidence type="ECO:0000256" key="1">
    <source>
        <dbReference type="SAM" id="MobiDB-lite"/>
    </source>
</evidence>
<dbReference type="RefSeq" id="WP_338531658.1">
    <property type="nucleotide sequence ID" value="NZ_CP030941.1"/>
</dbReference>
<evidence type="ECO:0000313" key="2">
    <source>
        <dbReference type="EMBL" id="UUP19511.1"/>
    </source>
</evidence>
<proteinExistence type="predicted"/>
<gene>
    <name evidence="2" type="ORF">NTH_04014</name>
</gene>
<name>A0ABY5MUK4_9HYPH</name>